<dbReference type="PANTHER" id="PTHR43788:SF6">
    <property type="entry name" value="DNA HELICASE B"/>
    <property type="match status" value="1"/>
</dbReference>
<dbReference type="AlphaFoldDB" id="A0A976RTE2"/>
<keyword evidence="2 3" id="KW-0067">ATP-binding</keyword>
<dbReference type="GO" id="GO:0017116">
    <property type="term" value="F:single-stranded DNA helicase activity"/>
    <property type="evidence" value="ECO:0007669"/>
    <property type="project" value="TreeGrafter"/>
</dbReference>
<keyword evidence="7" id="KW-1185">Reference proteome</keyword>
<dbReference type="GO" id="GO:0006310">
    <property type="term" value="P:DNA recombination"/>
    <property type="evidence" value="ECO:0007669"/>
    <property type="project" value="InterPro"/>
</dbReference>
<dbReference type="Pfam" id="PF13538">
    <property type="entry name" value="UvrD_C_2"/>
    <property type="match status" value="1"/>
</dbReference>
<dbReference type="CDD" id="cd18809">
    <property type="entry name" value="SF1_C_RecD"/>
    <property type="match status" value="1"/>
</dbReference>
<dbReference type="SMART" id="SM00382">
    <property type="entry name" value="AAA"/>
    <property type="match status" value="1"/>
</dbReference>
<feature type="domain" description="AAA+ ATPase" evidence="5">
    <location>
        <begin position="358"/>
        <end position="633"/>
    </location>
</feature>
<dbReference type="InterPro" id="IPR027417">
    <property type="entry name" value="P-loop_NTPase"/>
</dbReference>
<evidence type="ECO:0000256" key="1">
    <source>
        <dbReference type="ARBA" id="ARBA00022741"/>
    </source>
</evidence>
<dbReference type="Gene3D" id="1.10.10.2220">
    <property type="match status" value="1"/>
</dbReference>
<proteinExistence type="inferred from homology"/>
<dbReference type="EC" id="5.6.2.3" evidence="3"/>
<evidence type="ECO:0000313" key="6">
    <source>
        <dbReference type="EMBL" id="UQS87505.1"/>
    </source>
</evidence>
<dbReference type="KEGG" id="lbe:MOO44_06035"/>
<dbReference type="PANTHER" id="PTHR43788">
    <property type="entry name" value="DNA2/NAM7 HELICASE FAMILY MEMBER"/>
    <property type="match status" value="1"/>
</dbReference>
<protein>
    <recommendedName>
        <fullName evidence="3">ATP-dependent RecD2 DNA helicase</fullName>
        <ecNumber evidence="3">5.6.2.3</ecNumber>
    </recommendedName>
    <alternativeName>
        <fullName evidence="3">DNA 5'-3' helicase subunit RecD2</fullName>
    </alternativeName>
</protein>
<dbReference type="CDD" id="cd17933">
    <property type="entry name" value="DEXSc_RecD-like"/>
    <property type="match status" value="1"/>
</dbReference>
<dbReference type="GO" id="GO:0003677">
    <property type="term" value="F:DNA binding"/>
    <property type="evidence" value="ECO:0007669"/>
    <property type="project" value="UniProtKB-UniRule"/>
</dbReference>
<reference evidence="6" key="1">
    <citation type="journal article" date="2022" name="Int. J. Syst. Evol. Microbiol.">
        <title>Apilactobacillus apisilvae sp. nov., Nicolia spurrieriana gen. nov. sp. nov., Bombilactobacillus folatiphilus sp. nov. and Bombilactobacillus thymidiniphilus sp. nov., four new lactic acid bacterial isolates from stingless bees Tetragonula carbonaria and Austroplebeia australis.</title>
        <authorList>
            <person name="Oliphant S.A."/>
            <person name="Watson-Haigh N.S."/>
            <person name="Sumby K.M."/>
            <person name="Gardner J."/>
            <person name="Groom S."/>
            <person name="Jiranek V."/>
        </authorList>
    </citation>
    <scope>NUCLEOTIDE SEQUENCE</scope>
    <source>
        <strain evidence="6">SGEP1_A5</strain>
    </source>
</reference>
<dbReference type="InterPro" id="IPR050534">
    <property type="entry name" value="Coronavir_polyprotein_1ab"/>
</dbReference>
<dbReference type="InterPro" id="IPR006345">
    <property type="entry name" value="RecD2"/>
</dbReference>
<dbReference type="EMBL" id="CP093361">
    <property type="protein sequence ID" value="UQS87505.1"/>
    <property type="molecule type" value="Genomic_DNA"/>
</dbReference>
<evidence type="ECO:0000259" key="5">
    <source>
        <dbReference type="SMART" id="SM00382"/>
    </source>
</evidence>
<comment type="similarity">
    <text evidence="3">Belongs to the RecD family. RecD2 subfamily.</text>
</comment>
<dbReference type="InterPro" id="IPR027785">
    <property type="entry name" value="UvrD-like_helicase_C"/>
</dbReference>
<organism evidence="6 7">
    <name type="scientific">Nicoliella spurrieriana</name>
    <dbReference type="NCBI Taxonomy" id="2925830"/>
    <lineage>
        <taxon>Bacteria</taxon>
        <taxon>Bacillati</taxon>
        <taxon>Bacillota</taxon>
        <taxon>Bacilli</taxon>
        <taxon>Lactobacillales</taxon>
        <taxon>Lactobacillaceae</taxon>
        <taxon>Nicoliella</taxon>
    </lineage>
</organism>
<dbReference type="SUPFAM" id="SSF52540">
    <property type="entry name" value="P-loop containing nucleoside triphosphate hydrolases"/>
    <property type="match status" value="2"/>
</dbReference>
<name>A0A976RTE2_9LACO</name>
<comment type="catalytic activity">
    <reaction evidence="3">
        <text>ATP + H2O = ADP + phosphate + H(+)</text>
        <dbReference type="Rhea" id="RHEA:13065"/>
        <dbReference type="ChEBI" id="CHEBI:15377"/>
        <dbReference type="ChEBI" id="CHEBI:15378"/>
        <dbReference type="ChEBI" id="CHEBI:30616"/>
        <dbReference type="ChEBI" id="CHEBI:43474"/>
        <dbReference type="ChEBI" id="CHEBI:456216"/>
        <dbReference type="EC" id="5.6.2.3"/>
    </reaction>
</comment>
<dbReference type="InterPro" id="IPR003593">
    <property type="entry name" value="AAA+_ATPase"/>
</dbReference>
<keyword evidence="1 3" id="KW-0547">Nucleotide-binding</keyword>
<feature type="compositionally biased region" description="Basic and acidic residues" evidence="4">
    <location>
        <begin position="766"/>
        <end position="782"/>
    </location>
</feature>
<dbReference type="Pfam" id="PF18335">
    <property type="entry name" value="SH3_13"/>
    <property type="match status" value="1"/>
</dbReference>
<dbReference type="Gene3D" id="3.40.50.300">
    <property type="entry name" value="P-loop containing nucleotide triphosphate hydrolases"/>
    <property type="match status" value="2"/>
</dbReference>
<keyword evidence="3 6" id="KW-0347">Helicase</keyword>
<dbReference type="Gene3D" id="2.30.30.940">
    <property type="match status" value="1"/>
</dbReference>
<evidence type="ECO:0000313" key="7">
    <source>
        <dbReference type="Proteomes" id="UP000831181"/>
    </source>
</evidence>
<dbReference type="GO" id="GO:0016787">
    <property type="term" value="F:hydrolase activity"/>
    <property type="evidence" value="ECO:0007669"/>
    <property type="project" value="UniProtKB-KW"/>
</dbReference>
<evidence type="ECO:0000256" key="3">
    <source>
        <dbReference type="HAMAP-Rule" id="MF_01488"/>
    </source>
</evidence>
<dbReference type="InterPro" id="IPR041451">
    <property type="entry name" value="RecD2_SH13"/>
</dbReference>
<sequence>MDLFNDDHSTANDHQLFVVGSIRAIFFESQDNFYKVLSVQIKERNFDWDADEIVLVGSFGDVDQDTEYRFYGKLVDHYKYGKQFSVDHYESETPTTAKGLTAYLASDDFPGIGAKTAEKIVTMLGTDLIPKILNDSSVLDPIGLSAKQKKTLVSGVQNHDGVEQIIIGLNGYGFGSNLSAKIYNCYKEKTLSIIKENPYQLVEDINGISFKKADRIASELGFENNSPGRLRAGIMTALDKLALSNGGTYTNVRSLVLESLELLNGSRDGSIGANELGKQVVALAREQKIVGEDNRVYLKKLYDAEWEIADNLNRLNKAGDDTQATSDEQVDKMINRIELENQIDYDESQINALKMAMKSSVFLLTGGPGTGKTTIIKGILSLYAKINDLSLSIKDYDESPYPFLLAAPTGRAAKRMRETTGAEASTIHKLLGLNINNESQDDDFESREVTGQILIIDEMSMVDTYLFRTLIKAIPEHMKVILVGDRDQLPSVGPGQVFSDLLESQTLPSLELNTIHRQDDKSTIIELAHEIKNGRLPSDFTTNQSDRSFIECNAKQVQSVIKQVIGRAHQRGFKSTELQVLAPMYKGPIGVNNLNQIVQAIMNPKTSPDQKEVTFRDVNYRIGDKVLQLVNSPENNVFNGDIGLITSIITDGKNSSHDKLVVAFDDAEVTYQRRDWIQITLAYCTTIHKAQGSEFKMVLLPIVPQYTRMLRRNLLYTAITRASKLLVLAGDINSFKRCVQDPGTRRNTSLAERLIVIIKGSQHDPISNHHETKVNEQADRNNLDVNNGQLHKNNQSEQMVLTNELLNSHSIDPMIGMTGISPDQFN</sequence>
<keyword evidence="3" id="KW-0413">Isomerase</keyword>
<accession>A0A976RTE2</accession>
<dbReference type="Proteomes" id="UP000831181">
    <property type="component" value="Chromosome"/>
</dbReference>
<dbReference type="Pfam" id="PF23139">
    <property type="entry name" value="OB_YrrC"/>
    <property type="match status" value="1"/>
</dbReference>
<dbReference type="Pfam" id="PF13604">
    <property type="entry name" value="AAA_30"/>
    <property type="match status" value="1"/>
</dbReference>
<dbReference type="Pfam" id="PF14490">
    <property type="entry name" value="HHH_RecD2"/>
    <property type="match status" value="1"/>
</dbReference>
<dbReference type="HAMAP" id="MF_01488">
    <property type="entry name" value="RecD2"/>
    <property type="match status" value="1"/>
</dbReference>
<keyword evidence="3" id="KW-0378">Hydrolase</keyword>
<feature type="binding site" evidence="3">
    <location>
        <begin position="369"/>
        <end position="373"/>
    </location>
    <ligand>
        <name>ATP</name>
        <dbReference type="ChEBI" id="CHEBI:30616"/>
    </ligand>
</feature>
<comment type="function">
    <text evidence="3">DNA-dependent ATPase and ATP-dependent 5'-3' DNA helicase. Has no activity on blunt DNA or DNA with 3'-overhangs, requires at least 10 bases of 5'-ssDNA for helicase activity.</text>
</comment>
<keyword evidence="3" id="KW-0238">DNA-binding</keyword>
<dbReference type="GO" id="GO:0009338">
    <property type="term" value="C:exodeoxyribonuclease V complex"/>
    <property type="evidence" value="ECO:0007669"/>
    <property type="project" value="TreeGrafter"/>
</dbReference>
<gene>
    <name evidence="3" type="primary">recD2</name>
    <name evidence="6" type="ORF">MOO44_06035</name>
</gene>
<feature type="region of interest" description="Disordered" evidence="4">
    <location>
        <begin position="765"/>
        <end position="790"/>
    </location>
</feature>
<evidence type="ECO:0000256" key="4">
    <source>
        <dbReference type="SAM" id="MobiDB-lite"/>
    </source>
</evidence>
<dbReference type="GO" id="GO:0005524">
    <property type="term" value="F:ATP binding"/>
    <property type="evidence" value="ECO:0007669"/>
    <property type="project" value="UniProtKB-UniRule"/>
</dbReference>
<dbReference type="InterPro" id="IPR055446">
    <property type="entry name" value="RecD2_N_OB"/>
</dbReference>
<evidence type="ECO:0000256" key="2">
    <source>
        <dbReference type="ARBA" id="ARBA00022840"/>
    </source>
</evidence>
<dbReference type="GO" id="GO:0043139">
    <property type="term" value="F:5'-3' DNA helicase activity"/>
    <property type="evidence" value="ECO:0007669"/>
    <property type="project" value="UniProtKB-UniRule"/>
</dbReference>
<dbReference type="NCBIfam" id="TIGR01448">
    <property type="entry name" value="recD_rel"/>
    <property type="match status" value="1"/>
</dbReference>
<dbReference type="InterPro" id="IPR029493">
    <property type="entry name" value="RecD2-like_HHH"/>
</dbReference>